<keyword evidence="1" id="KW-1015">Disulfide bond</keyword>
<dbReference type="GeneID" id="27691308"/>
<feature type="transmembrane region" description="Helical" evidence="3">
    <location>
        <begin position="250"/>
        <end position="274"/>
    </location>
</feature>
<dbReference type="Proteomes" id="UP000053201">
    <property type="component" value="Unassembled WGS sequence"/>
</dbReference>
<feature type="region of interest" description="Disordered" evidence="2">
    <location>
        <begin position="600"/>
        <end position="647"/>
    </location>
</feature>
<keyword evidence="7" id="KW-1185">Reference proteome</keyword>
<feature type="transmembrane region" description="Helical" evidence="3">
    <location>
        <begin position="286"/>
        <end position="306"/>
    </location>
</feature>
<evidence type="ECO:0000256" key="4">
    <source>
        <dbReference type="SAM" id="SignalP"/>
    </source>
</evidence>
<keyword evidence="3" id="KW-1133">Transmembrane helix</keyword>
<dbReference type="Gene3D" id="1.20.1070.10">
    <property type="entry name" value="Rhodopsin 7-helix transmembrane proteins"/>
    <property type="match status" value="1"/>
</dbReference>
<keyword evidence="3" id="KW-0472">Membrane</keyword>
<feature type="compositionally biased region" description="Basic residues" evidence="2">
    <location>
        <begin position="519"/>
        <end position="529"/>
    </location>
</feature>
<accession>A0A0L0H745</accession>
<evidence type="ECO:0000259" key="5">
    <source>
        <dbReference type="PROSITE" id="PS50038"/>
    </source>
</evidence>
<reference evidence="6 7" key="1">
    <citation type="submission" date="2009-08" db="EMBL/GenBank/DDBJ databases">
        <title>The Genome Sequence of Spizellomyces punctatus strain DAOM BR117.</title>
        <authorList>
            <consortium name="The Broad Institute Genome Sequencing Platform"/>
            <person name="Russ C."/>
            <person name="Cuomo C."/>
            <person name="Shea T."/>
            <person name="Young S.K."/>
            <person name="Zeng Q."/>
            <person name="Koehrsen M."/>
            <person name="Haas B."/>
            <person name="Borodovsky M."/>
            <person name="Guigo R."/>
            <person name="Alvarado L."/>
            <person name="Berlin A."/>
            <person name="Bochicchio J."/>
            <person name="Borenstein D."/>
            <person name="Chapman S."/>
            <person name="Chen Z."/>
            <person name="Engels R."/>
            <person name="Freedman E."/>
            <person name="Gellesch M."/>
            <person name="Goldberg J."/>
            <person name="Griggs A."/>
            <person name="Gujja S."/>
            <person name="Heiman D."/>
            <person name="Hepburn T."/>
            <person name="Howarth C."/>
            <person name="Jen D."/>
            <person name="Larson L."/>
            <person name="Lewis B."/>
            <person name="Mehta T."/>
            <person name="Park D."/>
            <person name="Pearson M."/>
            <person name="Roberts A."/>
            <person name="Saif S."/>
            <person name="Shenoy N."/>
            <person name="Sisk P."/>
            <person name="Stolte C."/>
            <person name="Sykes S."/>
            <person name="Thomson T."/>
            <person name="Walk T."/>
            <person name="White J."/>
            <person name="Yandava C."/>
            <person name="Burger G."/>
            <person name="Gray M.W."/>
            <person name="Holland P.W.H."/>
            <person name="King N."/>
            <person name="Lang F.B.F."/>
            <person name="Roger A.J."/>
            <person name="Ruiz-Trillo I."/>
            <person name="Lander E."/>
            <person name="Nusbaum C."/>
        </authorList>
    </citation>
    <scope>NUCLEOTIDE SEQUENCE [LARGE SCALE GENOMIC DNA]</scope>
    <source>
        <strain evidence="6 7">DAOM BR117</strain>
    </source>
</reference>
<evidence type="ECO:0000313" key="6">
    <source>
        <dbReference type="EMBL" id="KNC96543.1"/>
    </source>
</evidence>
<keyword evidence="4" id="KW-0732">Signal</keyword>
<feature type="chain" id="PRO_5005539829" description="FZ domain-containing protein" evidence="4">
    <location>
        <begin position="21"/>
        <end position="647"/>
    </location>
</feature>
<sequence length="647" mass="71478">MHMKGISILLGFLWIGSTTAQQCTGNDYSGTCGIVGVDYKVLTPAAVIPAAEAELQQAFEKMESLKTFAPTCFGYLKQAYCALFFPGCVNGVPAFPCENTCKFAVQACGPTFALLHLEHLLPDCTVMNVTGTRMPLPTQNCLAADAAGARLGVKAAQPTSMVNAQPAEVYREGSMSTSNLLLLVFYGLSILTYTDTILTFMRMRRSYSLVSWAATWLMFIFTIMVGQILYRGDIHRAFNTDFCRIQALVQNYFVMSAYIWPFFFTLDVWFAVVRRRLRATSEGTRWKWNAPFAILLPAVPTVILAIKANPVSVDPPFNLQPGFGPHVLFCSYLYPVNGWAMSTLPFVGVFALAAILMGVHAAFHLWQQRQAFRSLSKGTERSGHLSTDAFSSDNQNSTSSGMGSGSQGRAARMQSKISAVLCARVLGVTVLYFFISIAANYQQLNAVIQKEYSKSDQQPSFRDFSASLVGPIGWLILCTSSATWSHTIPGSIIKCCKRRISRGRISDDDDDEYTVSTSKRSKSKSRNKHFNPDDDRIELRRGDSKYSNHTSLHRSASTASHISGPYNVHTTHPIGQAAAQTATTARFGPVPPVPLHLQQSWAAEDREGRRARETGPRSTREELAATRKQSGKNVGRYENNWGAPEEW</sequence>
<protein>
    <recommendedName>
        <fullName evidence="5">FZ domain-containing protein</fullName>
    </recommendedName>
</protein>
<dbReference type="InParanoid" id="A0A0L0H745"/>
<feature type="transmembrane region" description="Helical" evidence="3">
    <location>
        <begin position="344"/>
        <end position="366"/>
    </location>
</feature>
<feature type="compositionally biased region" description="Basic and acidic residues" evidence="2">
    <location>
        <begin position="603"/>
        <end position="625"/>
    </location>
</feature>
<feature type="transmembrane region" description="Helical" evidence="3">
    <location>
        <begin position="207"/>
        <end position="230"/>
    </location>
</feature>
<proteinExistence type="predicted"/>
<feature type="transmembrane region" description="Helical" evidence="3">
    <location>
        <begin position="417"/>
        <end position="435"/>
    </location>
</feature>
<evidence type="ECO:0000256" key="1">
    <source>
        <dbReference type="ARBA" id="ARBA00023157"/>
    </source>
</evidence>
<feature type="compositionally biased region" description="Polar residues" evidence="2">
    <location>
        <begin position="547"/>
        <end position="561"/>
    </location>
</feature>
<feature type="region of interest" description="Disordered" evidence="2">
    <location>
        <begin position="383"/>
        <end position="407"/>
    </location>
</feature>
<dbReference type="InterPro" id="IPR036790">
    <property type="entry name" value="Frizzled_dom_sf"/>
</dbReference>
<feature type="compositionally biased region" description="Polar residues" evidence="2">
    <location>
        <begin position="384"/>
        <end position="396"/>
    </location>
</feature>
<keyword evidence="3" id="KW-0812">Transmembrane</keyword>
<dbReference type="SUPFAM" id="SSF81321">
    <property type="entry name" value="Family A G protein-coupled receptor-like"/>
    <property type="match status" value="1"/>
</dbReference>
<feature type="transmembrane region" description="Helical" evidence="3">
    <location>
        <begin position="180"/>
        <end position="200"/>
    </location>
</feature>
<organism evidence="6 7">
    <name type="scientific">Spizellomyces punctatus (strain DAOM BR117)</name>
    <dbReference type="NCBI Taxonomy" id="645134"/>
    <lineage>
        <taxon>Eukaryota</taxon>
        <taxon>Fungi</taxon>
        <taxon>Fungi incertae sedis</taxon>
        <taxon>Chytridiomycota</taxon>
        <taxon>Chytridiomycota incertae sedis</taxon>
        <taxon>Chytridiomycetes</taxon>
        <taxon>Spizellomycetales</taxon>
        <taxon>Spizellomycetaceae</taxon>
        <taxon>Spizellomyces</taxon>
    </lineage>
</organism>
<dbReference type="Gene3D" id="1.10.2000.10">
    <property type="entry name" value="Frizzled cysteine-rich domain"/>
    <property type="match status" value="1"/>
</dbReference>
<gene>
    <name evidence="6" type="ORF">SPPG_08131</name>
</gene>
<evidence type="ECO:0000313" key="7">
    <source>
        <dbReference type="Proteomes" id="UP000053201"/>
    </source>
</evidence>
<dbReference type="PROSITE" id="PS50038">
    <property type="entry name" value="FZ"/>
    <property type="match status" value="1"/>
</dbReference>
<feature type="region of interest" description="Disordered" evidence="2">
    <location>
        <begin position="507"/>
        <end position="571"/>
    </location>
</feature>
<feature type="signal peptide" evidence="4">
    <location>
        <begin position="1"/>
        <end position="20"/>
    </location>
</feature>
<dbReference type="AlphaFoldDB" id="A0A0L0H745"/>
<evidence type="ECO:0000256" key="2">
    <source>
        <dbReference type="SAM" id="MobiDB-lite"/>
    </source>
</evidence>
<name>A0A0L0H745_SPIPD</name>
<dbReference type="RefSeq" id="XP_016604583.1">
    <property type="nucleotide sequence ID" value="XM_016756286.1"/>
</dbReference>
<dbReference type="VEuPathDB" id="FungiDB:SPPG_08131"/>
<evidence type="ECO:0000256" key="3">
    <source>
        <dbReference type="SAM" id="Phobius"/>
    </source>
</evidence>
<feature type="compositionally biased region" description="Basic and acidic residues" evidence="2">
    <location>
        <begin position="530"/>
        <end position="546"/>
    </location>
</feature>
<dbReference type="SUPFAM" id="SSF63501">
    <property type="entry name" value="Frizzled cysteine-rich domain"/>
    <property type="match status" value="1"/>
</dbReference>
<dbReference type="EMBL" id="KQ257468">
    <property type="protein sequence ID" value="KNC96543.1"/>
    <property type="molecule type" value="Genomic_DNA"/>
</dbReference>
<dbReference type="OrthoDB" id="2149728at2759"/>
<feature type="domain" description="FZ" evidence="5">
    <location>
        <begin position="18"/>
        <end position="144"/>
    </location>
</feature>
<dbReference type="InterPro" id="IPR020067">
    <property type="entry name" value="Frizzled_dom"/>
</dbReference>